<dbReference type="InterPro" id="IPR046338">
    <property type="entry name" value="GAIN_dom_sf"/>
</dbReference>
<dbReference type="AlphaFoldDB" id="A0AAV2A873"/>
<evidence type="ECO:0000256" key="3">
    <source>
        <dbReference type="ARBA" id="ARBA00022989"/>
    </source>
</evidence>
<protein>
    <submittedName>
        <fullName evidence="9">Uncharacterized protein</fullName>
    </submittedName>
</protein>
<feature type="transmembrane region" description="Helical" evidence="6">
    <location>
        <begin position="301"/>
        <end position="320"/>
    </location>
</feature>
<dbReference type="Gene3D" id="1.20.1070.10">
    <property type="entry name" value="Rhodopsin 7-helix transmembrane proteins"/>
    <property type="match status" value="1"/>
</dbReference>
<evidence type="ECO:0000256" key="5">
    <source>
        <dbReference type="ARBA" id="ARBA00023157"/>
    </source>
</evidence>
<dbReference type="InterPro" id="IPR057244">
    <property type="entry name" value="GAIN_B"/>
</dbReference>
<keyword evidence="10" id="KW-1185">Reference proteome</keyword>
<dbReference type="Proteomes" id="UP001497382">
    <property type="component" value="Unassembled WGS sequence"/>
</dbReference>
<reference evidence="9 10" key="1">
    <citation type="submission" date="2024-04" db="EMBL/GenBank/DDBJ databases">
        <authorList>
            <person name="Rising A."/>
            <person name="Reimegard J."/>
            <person name="Sonavane S."/>
            <person name="Akerstrom W."/>
            <person name="Nylinder S."/>
            <person name="Hedman E."/>
            <person name="Kallberg Y."/>
        </authorList>
    </citation>
    <scope>NUCLEOTIDE SEQUENCE [LARGE SCALE GENOMIC DNA]</scope>
</reference>
<name>A0AAV2A873_9ARAC</name>
<comment type="subcellular location">
    <subcellularLocation>
        <location evidence="1">Membrane</location>
        <topology evidence="1">Multi-pass membrane protein</topology>
    </subcellularLocation>
</comment>
<dbReference type="SMART" id="SM00303">
    <property type="entry name" value="GPS"/>
    <property type="match status" value="1"/>
</dbReference>
<dbReference type="GO" id="GO:0007166">
    <property type="term" value="P:cell surface receptor signaling pathway"/>
    <property type="evidence" value="ECO:0007669"/>
    <property type="project" value="InterPro"/>
</dbReference>
<feature type="transmembrane region" description="Helical" evidence="6">
    <location>
        <begin position="137"/>
        <end position="165"/>
    </location>
</feature>
<evidence type="ECO:0000256" key="2">
    <source>
        <dbReference type="ARBA" id="ARBA00022692"/>
    </source>
</evidence>
<evidence type="ECO:0000313" key="10">
    <source>
        <dbReference type="Proteomes" id="UP001497382"/>
    </source>
</evidence>
<evidence type="ECO:0000313" key="9">
    <source>
        <dbReference type="EMBL" id="CAL1279569.1"/>
    </source>
</evidence>
<dbReference type="EMBL" id="CAXIEN010000123">
    <property type="protein sequence ID" value="CAL1279569.1"/>
    <property type="molecule type" value="Genomic_DNA"/>
</dbReference>
<evidence type="ECO:0000256" key="1">
    <source>
        <dbReference type="ARBA" id="ARBA00004141"/>
    </source>
</evidence>
<organism evidence="9 10">
    <name type="scientific">Larinioides sclopetarius</name>
    <dbReference type="NCBI Taxonomy" id="280406"/>
    <lineage>
        <taxon>Eukaryota</taxon>
        <taxon>Metazoa</taxon>
        <taxon>Ecdysozoa</taxon>
        <taxon>Arthropoda</taxon>
        <taxon>Chelicerata</taxon>
        <taxon>Arachnida</taxon>
        <taxon>Araneae</taxon>
        <taxon>Araneomorphae</taxon>
        <taxon>Entelegynae</taxon>
        <taxon>Araneoidea</taxon>
        <taxon>Araneidae</taxon>
        <taxon>Larinioides</taxon>
    </lineage>
</organism>
<dbReference type="InterPro" id="IPR053066">
    <property type="entry name" value="ADGR_G7"/>
</dbReference>
<dbReference type="PRINTS" id="PR00249">
    <property type="entry name" value="GPCRSECRETIN"/>
</dbReference>
<dbReference type="Gene3D" id="2.60.220.50">
    <property type="match status" value="1"/>
</dbReference>
<dbReference type="Pfam" id="PF01825">
    <property type="entry name" value="GPS"/>
    <property type="match status" value="1"/>
</dbReference>
<comment type="caution">
    <text evidence="9">The sequence shown here is derived from an EMBL/GenBank/DDBJ whole genome shotgun (WGS) entry which is preliminary data.</text>
</comment>
<dbReference type="PANTHER" id="PTHR47767">
    <property type="entry name" value="ADHESION G PROTEIN-COUPLED RECEPTOR G7"/>
    <property type="match status" value="1"/>
</dbReference>
<keyword evidence="3 6" id="KW-1133">Transmembrane helix</keyword>
<evidence type="ECO:0000256" key="4">
    <source>
        <dbReference type="ARBA" id="ARBA00023136"/>
    </source>
</evidence>
<dbReference type="PROSITE" id="PS50261">
    <property type="entry name" value="G_PROTEIN_RECEP_F2_4"/>
    <property type="match status" value="1"/>
</dbReference>
<proteinExistence type="predicted"/>
<feature type="transmembrane region" description="Helical" evidence="6">
    <location>
        <begin position="266"/>
        <end position="286"/>
    </location>
</feature>
<feature type="transmembrane region" description="Helical" evidence="6">
    <location>
        <begin position="79"/>
        <end position="101"/>
    </location>
</feature>
<dbReference type="GO" id="GO:0004930">
    <property type="term" value="F:G protein-coupled receptor activity"/>
    <property type="evidence" value="ECO:0007669"/>
    <property type="project" value="InterPro"/>
</dbReference>
<feature type="transmembrane region" description="Helical" evidence="6">
    <location>
        <begin position="113"/>
        <end position="131"/>
    </location>
</feature>
<keyword evidence="2 6" id="KW-0812">Transmembrane</keyword>
<accession>A0AAV2A873</accession>
<dbReference type="PROSITE" id="PS50221">
    <property type="entry name" value="GAIN_B"/>
    <property type="match status" value="1"/>
</dbReference>
<feature type="domain" description="GAIN-B" evidence="7">
    <location>
        <begin position="1"/>
        <end position="67"/>
    </location>
</feature>
<dbReference type="InterPro" id="IPR017981">
    <property type="entry name" value="GPCR_2-like_7TM"/>
</dbReference>
<keyword evidence="5" id="KW-1015">Disulfide bond</keyword>
<gene>
    <name evidence="9" type="ORF">LARSCL_LOCUS10448</name>
</gene>
<evidence type="ECO:0000259" key="7">
    <source>
        <dbReference type="PROSITE" id="PS50221"/>
    </source>
</evidence>
<keyword evidence="4 6" id="KW-0472">Membrane</keyword>
<feature type="transmembrane region" description="Helical" evidence="6">
    <location>
        <begin position="186"/>
        <end position="209"/>
    </location>
</feature>
<dbReference type="InterPro" id="IPR000832">
    <property type="entry name" value="GPCR_2_secretin-like"/>
</dbReference>
<dbReference type="Pfam" id="PF00002">
    <property type="entry name" value="7tm_2"/>
    <property type="match status" value="1"/>
</dbReference>
<dbReference type="GO" id="GO:0016020">
    <property type="term" value="C:membrane"/>
    <property type="evidence" value="ECO:0007669"/>
    <property type="project" value="UniProtKB-SubCell"/>
</dbReference>
<sequence length="349" mass="40483">MVFRVPKNSFKRNRSWGCVFWDERLNYPNGGWSYQGCNSILINSTHVRCFCNHLTSFAVVMRLNPEPKLTKIHEKLLSVITYIGCCLSILGLGIIILTFLLFKKWRSDVRHKVLFNFSLALVSFLLIFLIGIEKTEWNYGCLVIAVLLHFFMLASFTWMLVEAFIHYLKLVKVIGTYIPNLMQKAMLFAWGLPLLMVIIILAVNPNLYFGEHQHCWLSDRVFYFAVAAPVVLMLLINYVTFMIILYSNTCGRTKQLRTNQSERRELIIRARAVFCASVLLGLSWVFGCLADIKGAELICEYLFAVTTTLQGFLMSIFFVFRRKNTRDLWLNVMKKHFESETNQKTSSNK</sequence>
<evidence type="ECO:0000259" key="8">
    <source>
        <dbReference type="PROSITE" id="PS50261"/>
    </source>
</evidence>
<dbReference type="CDD" id="cd15040">
    <property type="entry name" value="7tmB2_Adhesion"/>
    <property type="match status" value="1"/>
</dbReference>
<feature type="transmembrane region" description="Helical" evidence="6">
    <location>
        <begin position="221"/>
        <end position="246"/>
    </location>
</feature>
<dbReference type="InterPro" id="IPR000203">
    <property type="entry name" value="GPS"/>
</dbReference>
<feature type="domain" description="G-protein coupled receptors family 2 profile 2" evidence="8">
    <location>
        <begin position="77"/>
        <end position="322"/>
    </location>
</feature>
<dbReference type="SUPFAM" id="SSF81321">
    <property type="entry name" value="Family A G protein-coupled receptor-like"/>
    <property type="match status" value="1"/>
</dbReference>
<evidence type="ECO:0000256" key="6">
    <source>
        <dbReference type="SAM" id="Phobius"/>
    </source>
</evidence>